<reference evidence="1" key="1">
    <citation type="submission" date="2023-10" db="EMBL/GenBank/DDBJ databases">
        <authorList>
            <person name="Hackl T."/>
        </authorList>
    </citation>
    <scope>NUCLEOTIDE SEQUENCE</scope>
</reference>
<dbReference type="AlphaFoldDB" id="A0AAI8VXF9"/>
<gene>
    <name evidence="1" type="ORF">KHLLAP_LOCUS12962</name>
</gene>
<organism evidence="1 2">
    <name type="scientific">Anthostomella pinea</name>
    <dbReference type="NCBI Taxonomy" id="933095"/>
    <lineage>
        <taxon>Eukaryota</taxon>
        <taxon>Fungi</taxon>
        <taxon>Dikarya</taxon>
        <taxon>Ascomycota</taxon>
        <taxon>Pezizomycotina</taxon>
        <taxon>Sordariomycetes</taxon>
        <taxon>Xylariomycetidae</taxon>
        <taxon>Xylariales</taxon>
        <taxon>Xylariaceae</taxon>
        <taxon>Anthostomella</taxon>
    </lineage>
</organism>
<protein>
    <submittedName>
        <fullName evidence="1">Uu.00g055090.m01.CDS01</fullName>
    </submittedName>
</protein>
<name>A0AAI8VXF9_9PEZI</name>
<dbReference type="Proteomes" id="UP001295740">
    <property type="component" value="Unassembled WGS sequence"/>
</dbReference>
<accession>A0AAI8VXF9</accession>
<sequence length="82" mass="9408">MGLHLTFEGYFHMLQEDIHTGLASAFFRSEWTAAFRQAILGSAIRPILKKMYWLPNEIKVWLSLAPFLCQYPSDTMTAADLV</sequence>
<comment type="caution">
    <text evidence="1">The sequence shown here is derived from an EMBL/GenBank/DDBJ whole genome shotgun (WGS) entry which is preliminary data.</text>
</comment>
<proteinExistence type="predicted"/>
<evidence type="ECO:0000313" key="1">
    <source>
        <dbReference type="EMBL" id="CAJ2512494.1"/>
    </source>
</evidence>
<evidence type="ECO:0000313" key="2">
    <source>
        <dbReference type="Proteomes" id="UP001295740"/>
    </source>
</evidence>
<dbReference type="EMBL" id="CAUWAG010000019">
    <property type="protein sequence ID" value="CAJ2512494.1"/>
    <property type="molecule type" value="Genomic_DNA"/>
</dbReference>
<keyword evidence="2" id="KW-1185">Reference proteome</keyword>